<comment type="caution">
    <text evidence="10">The sequence shown here is derived from an EMBL/GenBank/DDBJ whole genome shotgun (WGS) entry which is preliminary data.</text>
</comment>
<protein>
    <submittedName>
        <fullName evidence="10">Uncharacterized protein</fullName>
    </submittedName>
</protein>
<evidence type="ECO:0000256" key="5">
    <source>
        <dbReference type="ARBA" id="ARBA00022777"/>
    </source>
</evidence>
<name>A0A8S9R9G9_BRACR</name>
<keyword evidence="6" id="KW-0067">ATP-binding</keyword>
<dbReference type="PANTHER" id="PTHR48012:SF10">
    <property type="entry name" value="FI20177P1"/>
    <property type="match status" value="1"/>
</dbReference>
<evidence type="ECO:0000313" key="10">
    <source>
        <dbReference type="EMBL" id="KAF3560292.1"/>
    </source>
</evidence>
<dbReference type="GO" id="GO:0005524">
    <property type="term" value="F:ATP binding"/>
    <property type="evidence" value="ECO:0007669"/>
    <property type="project" value="UniProtKB-KW"/>
</dbReference>
<evidence type="ECO:0000256" key="2">
    <source>
        <dbReference type="ARBA" id="ARBA00022527"/>
    </source>
</evidence>
<evidence type="ECO:0000256" key="4">
    <source>
        <dbReference type="ARBA" id="ARBA00022741"/>
    </source>
</evidence>
<sequence length="165" mass="19145">MLLQRLPLDIHYLSSHCMQSIVHGVMSDDVAQILNCPHHYSVVGLTWFISAENIGKVIEMAKGESHLADLHPMRVLFIIPQKILLRLHMLKLDENFSRPVKEFVSLCFTKVPAEENDKAEALEDEMVVKEHEVEKKQKLQPEFQKQKERKQKALKEKEMDNAAYN</sequence>
<organism evidence="10 11">
    <name type="scientific">Brassica cretica</name>
    <name type="common">Mustard</name>
    <dbReference type="NCBI Taxonomy" id="69181"/>
    <lineage>
        <taxon>Eukaryota</taxon>
        <taxon>Viridiplantae</taxon>
        <taxon>Streptophyta</taxon>
        <taxon>Embryophyta</taxon>
        <taxon>Tracheophyta</taxon>
        <taxon>Spermatophyta</taxon>
        <taxon>Magnoliopsida</taxon>
        <taxon>eudicotyledons</taxon>
        <taxon>Gunneridae</taxon>
        <taxon>Pentapetalae</taxon>
        <taxon>rosids</taxon>
        <taxon>malvids</taxon>
        <taxon>Brassicales</taxon>
        <taxon>Brassicaceae</taxon>
        <taxon>Brassiceae</taxon>
        <taxon>Brassica</taxon>
    </lineage>
</organism>
<evidence type="ECO:0000256" key="7">
    <source>
        <dbReference type="ARBA" id="ARBA00047899"/>
    </source>
</evidence>
<evidence type="ECO:0000256" key="3">
    <source>
        <dbReference type="ARBA" id="ARBA00022679"/>
    </source>
</evidence>
<dbReference type="PANTHER" id="PTHR48012">
    <property type="entry name" value="STERILE20-LIKE KINASE, ISOFORM B-RELATED"/>
    <property type="match status" value="1"/>
</dbReference>
<keyword evidence="5" id="KW-0418">Kinase</keyword>
<reference evidence="10" key="1">
    <citation type="submission" date="2019-12" db="EMBL/GenBank/DDBJ databases">
        <title>Genome sequencing and annotation of Brassica cretica.</title>
        <authorList>
            <person name="Studholme D.J."/>
            <person name="Sarris P."/>
        </authorList>
    </citation>
    <scope>NUCLEOTIDE SEQUENCE</scope>
    <source>
        <strain evidence="10">PFS-109/04</strain>
        <tissue evidence="10">Leaf</tissue>
    </source>
</reference>
<proteinExistence type="inferred from homology"/>
<gene>
    <name evidence="10" type="ORF">F2Q69_00014101</name>
</gene>
<keyword evidence="2" id="KW-0723">Serine/threonine-protein kinase</keyword>
<feature type="compositionally biased region" description="Basic and acidic residues" evidence="9">
    <location>
        <begin position="151"/>
        <end position="165"/>
    </location>
</feature>
<dbReference type="AlphaFoldDB" id="A0A8S9R9G9"/>
<evidence type="ECO:0000256" key="8">
    <source>
        <dbReference type="ARBA" id="ARBA00048679"/>
    </source>
</evidence>
<comment type="catalytic activity">
    <reaction evidence="7">
        <text>L-threonyl-[protein] + ATP = O-phospho-L-threonyl-[protein] + ADP + H(+)</text>
        <dbReference type="Rhea" id="RHEA:46608"/>
        <dbReference type="Rhea" id="RHEA-COMP:11060"/>
        <dbReference type="Rhea" id="RHEA-COMP:11605"/>
        <dbReference type="ChEBI" id="CHEBI:15378"/>
        <dbReference type="ChEBI" id="CHEBI:30013"/>
        <dbReference type="ChEBI" id="CHEBI:30616"/>
        <dbReference type="ChEBI" id="CHEBI:61977"/>
        <dbReference type="ChEBI" id="CHEBI:456216"/>
        <dbReference type="EC" id="2.7.11.1"/>
    </reaction>
</comment>
<keyword evidence="4" id="KW-0547">Nucleotide-binding</keyword>
<accession>A0A8S9R9G9</accession>
<feature type="region of interest" description="Disordered" evidence="9">
    <location>
        <begin position="133"/>
        <end position="165"/>
    </location>
</feature>
<dbReference type="GO" id="GO:0005737">
    <property type="term" value="C:cytoplasm"/>
    <property type="evidence" value="ECO:0007669"/>
    <property type="project" value="TreeGrafter"/>
</dbReference>
<dbReference type="GO" id="GO:0004674">
    <property type="term" value="F:protein serine/threonine kinase activity"/>
    <property type="evidence" value="ECO:0007669"/>
    <property type="project" value="UniProtKB-KW"/>
</dbReference>
<dbReference type="Proteomes" id="UP000712600">
    <property type="component" value="Unassembled WGS sequence"/>
</dbReference>
<comment type="catalytic activity">
    <reaction evidence="8">
        <text>L-seryl-[protein] + ATP = O-phospho-L-seryl-[protein] + ADP + H(+)</text>
        <dbReference type="Rhea" id="RHEA:17989"/>
        <dbReference type="Rhea" id="RHEA-COMP:9863"/>
        <dbReference type="Rhea" id="RHEA-COMP:11604"/>
        <dbReference type="ChEBI" id="CHEBI:15378"/>
        <dbReference type="ChEBI" id="CHEBI:29999"/>
        <dbReference type="ChEBI" id="CHEBI:30616"/>
        <dbReference type="ChEBI" id="CHEBI:83421"/>
        <dbReference type="ChEBI" id="CHEBI:456216"/>
        <dbReference type="EC" id="2.7.11.1"/>
    </reaction>
</comment>
<comment type="similarity">
    <text evidence="1">Belongs to the protein kinase superfamily. STE Ser/Thr protein kinase family. STE20 subfamily.</text>
</comment>
<evidence type="ECO:0000256" key="1">
    <source>
        <dbReference type="ARBA" id="ARBA00008874"/>
    </source>
</evidence>
<dbReference type="Gene3D" id="1.10.510.10">
    <property type="entry name" value="Transferase(Phosphotransferase) domain 1"/>
    <property type="match status" value="1"/>
</dbReference>
<evidence type="ECO:0000313" key="11">
    <source>
        <dbReference type="Proteomes" id="UP000712600"/>
    </source>
</evidence>
<keyword evidence="3" id="KW-0808">Transferase</keyword>
<evidence type="ECO:0000256" key="9">
    <source>
        <dbReference type="SAM" id="MobiDB-lite"/>
    </source>
</evidence>
<evidence type="ECO:0000256" key="6">
    <source>
        <dbReference type="ARBA" id="ARBA00022840"/>
    </source>
</evidence>
<dbReference type="InterPro" id="IPR050629">
    <property type="entry name" value="STE20/SPS1-PAK"/>
</dbReference>
<dbReference type="EMBL" id="QGKX02000996">
    <property type="protein sequence ID" value="KAF3560292.1"/>
    <property type="molecule type" value="Genomic_DNA"/>
</dbReference>